<dbReference type="Gene3D" id="3.40.50.300">
    <property type="entry name" value="P-loop containing nucleotide triphosphate hydrolases"/>
    <property type="match status" value="1"/>
</dbReference>
<dbReference type="PANTHER" id="PTHR10799">
    <property type="entry name" value="SNF2/RAD54 HELICASE FAMILY"/>
    <property type="match status" value="1"/>
</dbReference>
<feature type="region of interest" description="Disordered" evidence="3">
    <location>
        <begin position="748"/>
        <end position="776"/>
    </location>
</feature>
<feature type="region of interest" description="Disordered" evidence="3">
    <location>
        <begin position="885"/>
        <end position="934"/>
    </location>
</feature>
<dbReference type="Gene3D" id="3.40.50.10810">
    <property type="entry name" value="Tandem AAA-ATPase domain"/>
    <property type="match status" value="1"/>
</dbReference>
<dbReference type="SUPFAM" id="SSF52540">
    <property type="entry name" value="P-loop containing nucleoside triphosphate hydrolases"/>
    <property type="match status" value="2"/>
</dbReference>
<dbReference type="Proteomes" id="UP000612746">
    <property type="component" value="Unassembled WGS sequence"/>
</dbReference>
<evidence type="ECO:0000313" key="5">
    <source>
        <dbReference type="EMBL" id="KAG2171856.1"/>
    </source>
</evidence>
<dbReference type="OrthoDB" id="8157918at2759"/>
<feature type="compositionally biased region" description="Basic and acidic residues" evidence="3">
    <location>
        <begin position="689"/>
        <end position="698"/>
    </location>
</feature>
<accession>A0A8H7PEH4</accession>
<evidence type="ECO:0000256" key="1">
    <source>
        <dbReference type="ARBA" id="ARBA00022741"/>
    </source>
</evidence>
<evidence type="ECO:0000256" key="2">
    <source>
        <dbReference type="ARBA" id="ARBA00022840"/>
    </source>
</evidence>
<gene>
    <name evidence="5" type="ORF">INT44_002501</name>
</gene>
<feature type="domain" description="Helicase ATP-binding" evidence="4">
    <location>
        <begin position="190"/>
        <end position="400"/>
    </location>
</feature>
<feature type="compositionally biased region" description="Basic and acidic residues" evidence="3">
    <location>
        <begin position="15"/>
        <end position="31"/>
    </location>
</feature>
<dbReference type="SMART" id="SM00487">
    <property type="entry name" value="DEXDc"/>
    <property type="match status" value="1"/>
</dbReference>
<feature type="compositionally biased region" description="Basic and acidic residues" evidence="3">
    <location>
        <begin position="148"/>
        <end position="157"/>
    </location>
</feature>
<feature type="region of interest" description="Disordered" evidence="3">
    <location>
        <begin position="1184"/>
        <end position="1229"/>
    </location>
</feature>
<feature type="compositionally biased region" description="Polar residues" evidence="3">
    <location>
        <begin position="666"/>
        <end position="684"/>
    </location>
</feature>
<feature type="region of interest" description="Disordered" evidence="3">
    <location>
        <begin position="1"/>
        <end position="37"/>
    </location>
</feature>
<feature type="compositionally biased region" description="Basic and acidic residues" evidence="3">
    <location>
        <begin position="894"/>
        <end position="915"/>
    </location>
</feature>
<feature type="region of interest" description="Disordered" evidence="3">
    <location>
        <begin position="799"/>
        <end position="831"/>
    </location>
</feature>
<sequence length="1269" mass="143830">MPKKRATNHAGLRPIAEHLLDRKSHENDRSTARYSGRYGVANPPFHAYALPAHRQRRRYVHGAVLAGKSVRQRVAQNETLVVPVESPDSPHHGTGPGSRPARSSVERPHVHPARLVSGSARRRRCHPARGRRHCPAELRRIPPDHRSVRRRGVDPVRHRQVSRGVGVQGQRREGSVLGIPCAEGRLMTRRVYVPFEYQKLILEHQAEVERCNVWAGMGMGKTSSTMTHLDALYSLGIETQPSLVIAPLRVAQSTWPDECQKWEHLRGMEVVPLIGTAAERAMRLRKDAPVFSINYENLPWLIDWFKHNPRPWPFGTIVADESTKLKSTRISMQKSSKGKEFQKGTGGSVRGRALAQVAHTKVRRWINLTGTPAPNGLKDLWGQQWFVDGGQRLGRSYTAFEGRWFQSVPGGQGYRQVKPLDHAQEQIHAALQDCTISLDAADWFDLQQPIVRPVYVDLPSGARRLYQDMERKMFMEIGEHEIEAVNAASRTMKCLQLANGAAYVDESGNWKEVHDGKLSALEDIVEEAAGMPVLVAYHFKSDLARLTRAFPRGRALDQNPQTIRDWNAGKIPILFAHPASAGHGLNLQDGGNIIAFFGHWWNLEEFQQIIERIGPTRQLQAGYKRPVFIYHIIARDTIDEDVMLRRESKREVQDILLDAMKRTTTAASSPATLRTRRPPSSLSVPQVEAVRHPAERGQRPHVQRTCHRAALIRENLRNQDGRSHGGDREAEFGIGDVRTQLADENADQIERGQRPERRHPAHGFLRRHRQQRADEQPVAMRIESAVHTRRHIVDVHQVAAPDDLDSDQRDQTARNMARRQPQQKQQHERPDEIELFLDRQRPGVPGDRGVVYLEAAHPVHHVEQSGQHFHLYGLRRVECPNINGDCGQNQNQGRDSRNEKPAKNEEHVDADEATRHRYKTGMAEKHRQHRQRSKARERCARILLTLNCYGIARSKTEIHAERHNDRTLSRNGERAPAGYNCRPVLQYERLEDAPCRRTAGREHQLTGHFVIASRRRGERTRACVEIAVQVVDRSPGGHRGRGAACEALRATRHRDKTRRSVHHQRAIDEGPRVVERVEREVTASVGAAFRRAVVSQRPTIHACAGPDQTPGVRGANVVEGQVAGVRRPNGVGARRETREAGTTRVLKRARRRAAARHGDGRRRCARRGDVCHDRVGGLRGERRRCDLSPGRRGRRAGRDDRLPGSRADRIQQADRRERDRVCDRGKREQRGEEESFHLSGFQLQFLAPAWSCARIAFAVASDRTSVLSR</sequence>
<feature type="compositionally biased region" description="Basic residues" evidence="3">
    <location>
        <begin position="120"/>
        <end position="132"/>
    </location>
</feature>
<comment type="caution">
    <text evidence="5">The sequence shown here is derived from an EMBL/GenBank/DDBJ whole genome shotgun (WGS) entry which is preliminary data.</text>
</comment>
<dbReference type="Pfam" id="PF00176">
    <property type="entry name" value="SNF2-rel_dom"/>
    <property type="match status" value="1"/>
</dbReference>
<protein>
    <recommendedName>
        <fullName evidence="4">Helicase ATP-binding domain-containing protein</fullName>
    </recommendedName>
</protein>
<organism evidence="5 6">
    <name type="scientific">Umbelopsis vinacea</name>
    <dbReference type="NCBI Taxonomy" id="44442"/>
    <lineage>
        <taxon>Eukaryota</taxon>
        <taxon>Fungi</taxon>
        <taxon>Fungi incertae sedis</taxon>
        <taxon>Mucoromycota</taxon>
        <taxon>Mucoromycotina</taxon>
        <taxon>Umbelopsidomycetes</taxon>
        <taxon>Umbelopsidales</taxon>
        <taxon>Umbelopsidaceae</taxon>
        <taxon>Umbelopsis</taxon>
    </lineage>
</organism>
<dbReference type="AlphaFoldDB" id="A0A8H7PEH4"/>
<evidence type="ECO:0000256" key="3">
    <source>
        <dbReference type="SAM" id="MobiDB-lite"/>
    </source>
</evidence>
<dbReference type="InterPro" id="IPR027417">
    <property type="entry name" value="P-loop_NTPase"/>
</dbReference>
<evidence type="ECO:0000259" key="4">
    <source>
        <dbReference type="SMART" id="SM00487"/>
    </source>
</evidence>
<feature type="compositionally biased region" description="Basic residues" evidence="3">
    <location>
        <begin position="756"/>
        <end position="770"/>
    </location>
</feature>
<proteinExistence type="predicted"/>
<evidence type="ECO:0000313" key="6">
    <source>
        <dbReference type="Proteomes" id="UP000612746"/>
    </source>
</evidence>
<name>A0A8H7PEH4_9FUNG</name>
<feature type="region of interest" description="Disordered" evidence="3">
    <location>
        <begin position="148"/>
        <end position="169"/>
    </location>
</feature>
<keyword evidence="1" id="KW-0547">Nucleotide-binding</keyword>
<dbReference type="EMBL" id="JAEPRA010000030">
    <property type="protein sequence ID" value="KAG2171856.1"/>
    <property type="molecule type" value="Genomic_DNA"/>
</dbReference>
<reference evidence="5" key="1">
    <citation type="submission" date="2020-12" db="EMBL/GenBank/DDBJ databases">
        <title>Metabolic potential, ecology and presence of endohyphal bacteria is reflected in genomic diversity of Mucoromycotina.</title>
        <authorList>
            <person name="Muszewska A."/>
            <person name="Okrasinska A."/>
            <person name="Steczkiewicz K."/>
            <person name="Drgas O."/>
            <person name="Orlowska M."/>
            <person name="Perlinska-Lenart U."/>
            <person name="Aleksandrzak-Piekarczyk T."/>
            <person name="Szatraj K."/>
            <person name="Zielenkiewicz U."/>
            <person name="Pilsyk S."/>
            <person name="Malc E."/>
            <person name="Mieczkowski P."/>
            <person name="Kruszewska J.S."/>
            <person name="Biernat P."/>
            <person name="Pawlowska J."/>
        </authorList>
    </citation>
    <scope>NUCLEOTIDE SEQUENCE</scope>
    <source>
        <strain evidence="5">WA0000051536</strain>
    </source>
</reference>
<dbReference type="InterPro" id="IPR038718">
    <property type="entry name" value="SNF2-like_sf"/>
</dbReference>
<dbReference type="InterPro" id="IPR000330">
    <property type="entry name" value="SNF2_N"/>
</dbReference>
<keyword evidence="6" id="KW-1185">Reference proteome</keyword>
<dbReference type="GO" id="GO:0005524">
    <property type="term" value="F:ATP binding"/>
    <property type="evidence" value="ECO:0007669"/>
    <property type="project" value="InterPro"/>
</dbReference>
<dbReference type="InterPro" id="IPR014001">
    <property type="entry name" value="Helicase_ATP-bd"/>
</dbReference>
<feature type="region of interest" description="Disordered" evidence="3">
    <location>
        <begin position="666"/>
        <end position="703"/>
    </location>
</feature>
<feature type="region of interest" description="Disordered" evidence="3">
    <location>
        <begin position="81"/>
        <end position="132"/>
    </location>
</feature>
<keyword evidence="2" id="KW-0067">ATP-binding</keyword>
<feature type="compositionally biased region" description="Basic and acidic residues" evidence="3">
    <location>
        <begin position="1196"/>
        <end position="1229"/>
    </location>
</feature>